<proteinExistence type="predicted"/>
<gene>
    <name evidence="1" type="ORF">CC78DRAFT_534417</name>
</gene>
<accession>A0A9P4N7T2</accession>
<dbReference type="EMBL" id="ML986634">
    <property type="protein sequence ID" value="KAF2262871.1"/>
    <property type="molecule type" value="Genomic_DNA"/>
</dbReference>
<dbReference type="Proteomes" id="UP000800093">
    <property type="component" value="Unassembled WGS sequence"/>
</dbReference>
<comment type="caution">
    <text evidence="1">The sequence shown here is derived from an EMBL/GenBank/DDBJ whole genome shotgun (WGS) entry which is preliminary data.</text>
</comment>
<name>A0A9P4N7T2_9PLEO</name>
<evidence type="ECO:0000313" key="2">
    <source>
        <dbReference type="Proteomes" id="UP000800093"/>
    </source>
</evidence>
<evidence type="ECO:0000313" key="1">
    <source>
        <dbReference type="EMBL" id="KAF2262871.1"/>
    </source>
</evidence>
<protein>
    <submittedName>
        <fullName evidence="1">Uncharacterized protein</fullName>
    </submittedName>
</protein>
<reference evidence="2" key="1">
    <citation type="journal article" date="2020" name="Stud. Mycol.">
        <title>101 Dothideomycetes genomes: A test case for predicting lifestyles and emergence of pathogens.</title>
        <authorList>
            <person name="Haridas S."/>
            <person name="Albert R."/>
            <person name="Binder M."/>
            <person name="Bloem J."/>
            <person name="LaButti K."/>
            <person name="Salamov A."/>
            <person name="Andreopoulos B."/>
            <person name="Baker S."/>
            <person name="Barry K."/>
            <person name="Bills G."/>
            <person name="Bluhm B."/>
            <person name="Cannon C."/>
            <person name="Castanera R."/>
            <person name="Culley D."/>
            <person name="Daum C."/>
            <person name="Ezra D."/>
            <person name="Gonzalez J."/>
            <person name="Henrissat B."/>
            <person name="Kuo A."/>
            <person name="Liang C."/>
            <person name="Lipzen A."/>
            <person name="Lutzoni F."/>
            <person name="Magnuson J."/>
            <person name="Mondo S."/>
            <person name="Nolan M."/>
            <person name="Ohm R."/>
            <person name="Pangilinan J."/>
            <person name="Park H.-J."/>
            <person name="Ramirez L."/>
            <person name="Alfaro M."/>
            <person name="Sun H."/>
            <person name="Tritt A."/>
            <person name="Yoshinaga Y."/>
            <person name="Zwiers L.-H."/>
            <person name="Turgeon B."/>
            <person name="Goodwin S."/>
            <person name="Spatafora J."/>
            <person name="Crous P."/>
            <person name="Grigoriev I."/>
        </authorList>
    </citation>
    <scope>NUCLEOTIDE SEQUENCE [LARGE SCALE GENOMIC DNA]</scope>
    <source>
        <strain evidence="2">CBS 304.66</strain>
    </source>
</reference>
<sequence length="53" mass="6161">MSISAILHTRIRSPLFIYNSIHSPYGYITTPTHSHPCLHHLPVQLAQHLTRRF</sequence>
<dbReference type="AlphaFoldDB" id="A0A9P4N7T2"/>
<organism evidence="1 2">
    <name type="scientific">Lojkania enalia</name>
    <dbReference type="NCBI Taxonomy" id="147567"/>
    <lineage>
        <taxon>Eukaryota</taxon>
        <taxon>Fungi</taxon>
        <taxon>Dikarya</taxon>
        <taxon>Ascomycota</taxon>
        <taxon>Pezizomycotina</taxon>
        <taxon>Dothideomycetes</taxon>
        <taxon>Pleosporomycetidae</taxon>
        <taxon>Pleosporales</taxon>
        <taxon>Pleosporales incertae sedis</taxon>
        <taxon>Lojkania</taxon>
    </lineage>
</organism>
<keyword evidence="2" id="KW-1185">Reference proteome</keyword>